<proteinExistence type="predicted"/>
<dbReference type="AlphaFoldDB" id="A0A1M7YV07"/>
<feature type="domain" description="Contractile injection system tube protein N-terminal" evidence="1">
    <location>
        <begin position="39"/>
        <end position="182"/>
    </location>
</feature>
<protein>
    <recommendedName>
        <fullName evidence="1">Contractile injection system tube protein N-terminal domain-containing protein</fullName>
    </recommendedName>
</protein>
<name>A0A1M7YV07_9VIBR</name>
<gene>
    <name evidence="2" type="ORF">VQ7734_02233</name>
</gene>
<accession>A0A1M7YV07</accession>
<keyword evidence="3" id="KW-1185">Reference proteome</keyword>
<dbReference type="Pfam" id="PF19266">
    <property type="entry name" value="CIS_tube"/>
    <property type="match status" value="1"/>
</dbReference>
<organism evidence="2 3">
    <name type="scientific">Vibrio quintilis</name>
    <dbReference type="NCBI Taxonomy" id="1117707"/>
    <lineage>
        <taxon>Bacteria</taxon>
        <taxon>Pseudomonadati</taxon>
        <taxon>Pseudomonadota</taxon>
        <taxon>Gammaproteobacteria</taxon>
        <taxon>Vibrionales</taxon>
        <taxon>Vibrionaceae</taxon>
        <taxon>Vibrio</taxon>
    </lineage>
</organism>
<dbReference type="Proteomes" id="UP000184600">
    <property type="component" value="Unassembled WGS sequence"/>
</dbReference>
<dbReference type="OrthoDB" id="9815939at2"/>
<sequence>MSVFTDPTRAFIPSVNIAAYKKIGGGTADLVSSVLVPYDMPSLTTHYTNDIRSAKTAGGDGAVNQFNFSEPSEMKLRLLLDDTTYANAVAYLMPSNTIPDGVDAIVEKLLTMCHAIDGKTHQPYFIRVTPMQMPLVKGPHSGFGGFLSSMEIRNEIVDSLGCRVKATVDLSFTECKTAKESEKEIGRSSPDLTHELQTFGGDKLVNHVNQIYGSPEYVHSVAEFNQLNSIRALKPGKTVKYPPLES</sequence>
<evidence type="ECO:0000259" key="1">
    <source>
        <dbReference type="Pfam" id="PF19266"/>
    </source>
</evidence>
<evidence type="ECO:0000313" key="2">
    <source>
        <dbReference type="EMBL" id="SHO56464.1"/>
    </source>
</evidence>
<evidence type="ECO:0000313" key="3">
    <source>
        <dbReference type="Proteomes" id="UP000184600"/>
    </source>
</evidence>
<dbReference type="EMBL" id="FRFG01000025">
    <property type="protein sequence ID" value="SHO56464.1"/>
    <property type="molecule type" value="Genomic_DNA"/>
</dbReference>
<dbReference type="InterPro" id="IPR045361">
    <property type="entry name" value="CIS_tube_prot_N"/>
</dbReference>
<dbReference type="STRING" id="1117707.VQ7734_02233"/>
<reference evidence="3" key="1">
    <citation type="submission" date="2016-12" db="EMBL/GenBank/DDBJ databases">
        <authorList>
            <person name="Rodrigo-Torres L."/>
            <person name="Arahal R.D."/>
            <person name="Lucena T."/>
        </authorList>
    </citation>
    <scope>NUCLEOTIDE SEQUENCE [LARGE SCALE GENOMIC DNA]</scope>
</reference>
<dbReference type="RefSeq" id="WP_073582455.1">
    <property type="nucleotide sequence ID" value="NZ_AP024897.1"/>
</dbReference>